<evidence type="ECO:0000256" key="3">
    <source>
        <dbReference type="SAM" id="Phobius"/>
    </source>
</evidence>
<dbReference type="GO" id="GO:0005886">
    <property type="term" value="C:plasma membrane"/>
    <property type="evidence" value="ECO:0007669"/>
    <property type="project" value="TreeGrafter"/>
</dbReference>
<dbReference type="PANTHER" id="PTHR32309">
    <property type="entry name" value="TYROSINE-PROTEIN KINASE"/>
    <property type="match status" value="1"/>
</dbReference>
<accession>A0A1W6CU92</accession>
<evidence type="ECO:0000313" key="5">
    <source>
        <dbReference type="Proteomes" id="UP000193017"/>
    </source>
</evidence>
<evidence type="ECO:0000313" key="4">
    <source>
        <dbReference type="EMBL" id="ARJ68424.1"/>
    </source>
</evidence>
<keyword evidence="3" id="KW-0812">Transmembrane</keyword>
<feature type="compositionally biased region" description="Low complexity" evidence="2">
    <location>
        <begin position="100"/>
        <end position="112"/>
    </location>
</feature>
<feature type="region of interest" description="Disordered" evidence="2">
    <location>
        <begin position="97"/>
        <end position="129"/>
    </location>
</feature>
<dbReference type="AlphaFoldDB" id="A0A1W6CU92"/>
<gene>
    <name evidence="4" type="ORF">B0A89_00930</name>
</gene>
<keyword evidence="3" id="KW-0472">Membrane</keyword>
<feature type="compositionally biased region" description="Basic residues" evidence="2">
    <location>
        <begin position="1"/>
        <end position="11"/>
    </location>
</feature>
<feature type="compositionally biased region" description="Low complexity" evidence="2">
    <location>
        <begin position="13"/>
        <end position="44"/>
    </location>
</feature>
<dbReference type="PANTHER" id="PTHR32309:SF13">
    <property type="entry name" value="FERRIC ENTEROBACTIN TRANSPORT PROTEIN FEPE"/>
    <property type="match status" value="1"/>
</dbReference>
<proteinExistence type="predicted"/>
<dbReference type="KEGG" id="pcon:B0A89_00930"/>
<dbReference type="InterPro" id="IPR050445">
    <property type="entry name" value="Bact_polysacc_biosynth/exp"/>
</dbReference>
<dbReference type="Proteomes" id="UP000193017">
    <property type="component" value="Chromosome"/>
</dbReference>
<feature type="region of interest" description="Disordered" evidence="2">
    <location>
        <begin position="193"/>
        <end position="243"/>
    </location>
</feature>
<keyword evidence="5" id="KW-1185">Reference proteome</keyword>
<dbReference type="EMBL" id="CP020612">
    <property type="protein sequence ID" value="ARJ68424.1"/>
    <property type="molecule type" value="Genomic_DNA"/>
</dbReference>
<dbReference type="RefSeq" id="WP_085376533.1">
    <property type="nucleotide sequence ID" value="NZ_CP020612.1"/>
</dbReference>
<feature type="compositionally biased region" description="Low complexity" evidence="2">
    <location>
        <begin position="193"/>
        <end position="209"/>
    </location>
</feature>
<reference evidence="4 5" key="1">
    <citation type="submission" date="2017-03" db="EMBL/GenBank/DDBJ databases">
        <title>Genome sequence of Paracoccus contaminans isolated from a water microcosm.</title>
        <authorList>
            <person name="Aurass P."/>
            <person name="Karste S."/>
            <person name="Trost E."/>
            <person name="Glaeser S.P."/>
            <person name="Kaempfer P."/>
            <person name="Flieger A."/>
        </authorList>
    </citation>
    <scope>NUCLEOTIDE SEQUENCE [LARGE SCALE GENOMIC DNA]</scope>
    <source>
        <strain evidence="5">RKI 16-01929T\LMG 29738T\CCM 8701T\CIP 111112T</strain>
    </source>
</reference>
<dbReference type="GO" id="GO:0004713">
    <property type="term" value="F:protein tyrosine kinase activity"/>
    <property type="evidence" value="ECO:0007669"/>
    <property type="project" value="TreeGrafter"/>
</dbReference>
<organism evidence="4 5">
    <name type="scientific">Paracoccus contaminans</name>
    <dbReference type="NCBI Taxonomy" id="1945662"/>
    <lineage>
        <taxon>Bacteria</taxon>
        <taxon>Pseudomonadati</taxon>
        <taxon>Pseudomonadota</taxon>
        <taxon>Alphaproteobacteria</taxon>
        <taxon>Rhodobacterales</taxon>
        <taxon>Paracoccaceae</taxon>
        <taxon>Paracoccus</taxon>
    </lineage>
</organism>
<name>A0A1W6CU92_9RHOB</name>
<sequence>MTTPPKVRRFHLSAAESPLSAARAAAQGEAPAPAAPRQSPARPAVRVEIQRGAQAAQTSAQPQAPHDEAPQGAGAHAAEPADIAAMLGAADDGFGAMRFPGAAPHPDAAAPGARDRKGGQPPAGRPAPDDAARIAAVRAENLTSRQLRLAARIAAMHGIEAASEHEAVLRLRDKGIDPFHRGAVGRILANAGNAAQSAPSPQAPATVPAPSLPARARRKEIAPIAPDGLPARPQGPALPSREALTEERRAAEIYRIQRDIAKRRRRNFSWLMARLAFFVGLPTLIAGWYYLTQATPLYATTSQFLIQQADAGGGGELGGMFRGTQLATNPDSVSVQSYLTSRDAMRRLDQELGFTRAFQDPSIDPLKRLSGDATMEQAYAVYQDSVKIGYDPTEGVINMEVIAPDPKLSEQFSLALIRYAEGQVDQMTARLRDDQMKGAIETYNDAERKVQEAQARVQALQERLGVLDPTAEGSVVMSQISALEGELSKKRLELGQLLANARPNQSRVAGTQGDISRLEQLIADTRAKLTQDQGNRASLAAISGELRIAEGDLATRQQLLAAAAGQMETARVEANKQVRYLSLSVAPVPPDEATYPKALQNTIVAFLVFSGIYLMMSLTASILREQVSS</sequence>
<keyword evidence="3" id="KW-1133">Transmembrane helix</keyword>
<feature type="compositionally biased region" description="Low complexity" evidence="2">
    <location>
        <begin position="53"/>
        <end position="64"/>
    </location>
</feature>
<evidence type="ECO:0000256" key="1">
    <source>
        <dbReference type="SAM" id="Coils"/>
    </source>
</evidence>
<dbReference type="STRING" id="1945662.B0A89_00930"/>
<feature type="coiled-coil region" evidence="1">
    <location>
        <begin position="436"/>
        <end position="500"/>
    </location>
</feature>
<evidence type="ECO:0000256" key="2">
    <source>
        <dbReference type="SAM" id="MobiDB-lite"/>
    </source>
</evidence>
<feature type="region of interest" description="Disordered" evidence="2">
    <location>
        <begin position="1"/>
        <end position="77"/>
    </location>
</feature>
<dbReference type="OrthoDB" id="7810642at2"/>
<protein>
    <submittedName>
        <fullName evidence="4">Capsule biosynthesis protein</fullName>
    </submittedName>
</protein>
<feature type="transmembrane region" description="Helical" evidence="3">
    <location>
        <begin position="603"/>
        <end position="623"/>
    </location>
</feature>
<feature type="transmembrane region" description="Helical" evidence="3">
    <location>
        <begin position="271"/>
        <end position="291"/>
    </location>
</feature>
<keyword evidence="1" id="KW-0175">Coiled coil</keyword>